<name>A0A6M3IPL0_9ZZZZ</name>
<accession>A0A6M3IPL0</accession>
<dbReference type="InterPro" id="IPR000014">
    <property type="entry name" value="PAS"/>
</dbReference>
<dbReference type="InterPro" id="IPR011231">
    <property type="entry name" value="Phage_VT1-Sakai_H0018"/>
</dbReference>
<evidence type="ECO:0000313" key="2">
    <source>
        <dbReference type="EMBL" id="QJA59168.1"/>
    </source>
</evidence>
<protein>
    <recommendedName>
        <fullName evidence="1">PAS domain-containing protein</fullName>
    </recommendedName>
</protein>
<dbReference type="EMBL" id="MT141357">
    <property type="protein sequence ID" value="QJA59168.1"/>
    <property type="molecule type" value="Genomic_DNA"/>
</dbReference>
<organism evidence="2">
    <name type="scientific">viral metagenome</name>
    <dbReference type="NCBI Taxonomy" id="1070528"/>
    <lineage>
        <taxon>unclassified sequences</taxon>
        <taxon>metagenomes</taxon>
        <taxon>organismal metagenomes</taxon>
    </lineage>
</organism>
<dbReference type="Pfam" id="PF09956">
    <property type="entry name" value="Phage_cement_2"/>
    <property type="match status" value="1"/>
</dbReference>
<gene>
    <name evidence="2" type="ORF">MM415B01334_0016</name>
</gene>
<dbReference type="AlphaFoldDB" id="A0A6M3IPL0"/>
<evidence type="ECO:0000259" key="1">
    <source>
        <dbReference type="PROSITE" id="PS50112"/>
    </source>
</evidence>
<feature type="domain" description="PAS" evidence="1">
    <location>
        <begin position="90"/>
        <end position="133"/>
    </location>
</feature>
<proteinExistence type="predicted"/>
<dbReference type="PROSITE" id="PS50112">
    <property type="entry name" value="PAS"/>
    <property type="match status" value="1"/>
</dbReference>
<reference evidence="2" key="1">
    <citation type="submission" date="2020-03" db="EMBL/GenBank/DDBJ databases">
        <title>The deep terrestrial virosphere.</title>
        <authorList>
            <person name="Holmfeldt K."/>
            <person name="Nilsson E."/>
            <person name="Simone D."/>
            <person name="Lopez-Fernandez M."/>
            <person name="Wu X."/>
            <person name="de Brujin I."/>
            <person name="Lundin D."/>
            <person name="Andersson A."/>
            <person name="Bertilsson S."/>
            <person name="Dopson M."/>
        </authorList>
    </citation>
    <scope>NUCLEOTIDE SEQUENCE</scope>
    <source>
        <strain evidence="2">MM415B01334</strain>
    </source>
</reference>
<sequence>MSLPLTVTGIADAAIAKNKVVKLVSPSAISREPSDYAIEISGAAGSTNIPFGVSHEAAAAADDPISVVVYGRALVMAGGTVAPGDPVKSDANGDVVKATGSAQNLVGYSTEDAVDNDIVAIFVNPQLNATVPA</sequence>